<evidence type="ECO:0000259" key="8">
    <source>
        <dbReference type="PROSITE" id="PS50011"/>
    </source>
</evidence>
<dbReference type="EMBL" id="WPNZ01000038">
    <property type="protein sequence ID" value="MVO90776.1"/>
    <property type="molecule type" value="Genomic_DNA"/>
</dbReference>
<dbReference type="PANTHER" id="PTHR43289:SF6">
    <property type="entry name" value="SERINE_THREONINE-PROTEIN KINASE NEKL-3"/>
    <property type="match status" value="1"/>
</dbReference>
<keyword evidence="3" id="KW-0808">Transferase</keyword>
<evidence type="ECO:0000256" key="2">
    <source>
        <dbReference type="ARBA" id="ARBA00022527"/>
    </source>
</evidence>
<dbReference type="EC" id="2.7.11.1" evidence="1"/>
<keyword evidence="6" id="KW-0067">ATP-binding</keyword>
<name>A0A6L6XAE9_9ACTN</name>
<dbReference type="PROSITE" id="PS50011">
    <property type="entry name" value="PROTEIN_KINASE_DOM"/>
    <property type="match status" value="1"/>
</dbReference>
<evidence type="ECO:0000256" key="4">
    <source>
        <dbReference type="ARBA" id="ARBA00022741"/>
    </source>
</evidence>
<dbReference type="SUPFAM" id="SSF56112">
    <property type="entry name" value="Protein kinase-like (PK-like)"/>
    <property type="match status" value="1"/>
</dbReference>
<dbReference type="Gene3D" id="3.30.200.20">
    <property type="entry name" value="Phosphorylase Kinase, domain 1"/>
    <property type="match status" value="1"/>
</dbReference>
<feature type="region of interest" description="Disordered" evidence="7">
    <location>
        <begin position="281"/>
        <end position="330"/>
    </location>
</feature>
<dbReference type="Gene3D" id="1.25.40.10">
    <property type="entry name" value="Tetratricopeptide repeat domain"/>
    <property type="match status" value="1"/>
</dbReference>
<keyword evidence="5 9" id="KW-0418">Kinase</keyword>
<dbReference type="InterPro" id="IPR011009">
    <property type="entry name" value="Kinase-like_dom_sf"/>
</dbReference>
<evidence type="ECO:0000256" key="1">
    <source>
        <dbReference type="ARBA" id="ARBA00012513"/>
    </source>
</evidence>
<keyword evidence="4" id="KW-0547">Nucleotide-binding</keyword>
<evidence type="ECO:0000313" key="10">
    <source>
        <dbReference type="Proteomes" id="UP000483802"/>
    </source>
</evidence>
<comment type="caution">
    <text evidence="9">The sequence shown here is derived from an EMBL/GenBank/DDBJ whole genome shotgun (WGS) entry which is preliminary data.</text>
</comment>
<evidence type="ECO:0000256" key="5">
    <source>
        <dbReference type="ARBA" id="ARBA00022777"/>
    </source>
</evidence>
<feature type="domain" description="Protein kinase" evidence="8">
    <location>
        <begin position="13"/>
        <end position="281"/>
    </location>
</feature>
<dbReference type="PROSITE" id="PS00108">
    <property type="entry name" value="PROTEIN_KINASE_ST"/>
    <property type="match status" value="1"/>
</dbReference>
<evidence type="ECO:0000256" key="3">
    <source>
        <dbReference type="ARBA" id="ARBA00022679"/>
    </source>
</evidence>
<keyword evidence="10" id="KW-1185">Reference proteome</keyword>
<evidence type="ECO:0000313" key="9">
    <source>
        <dbReference type="EMBL" id="MVO90776.1"/>
    </source>
</evidence>
<protein>
    <recommendedName>
        <fullName evidence="1">non-specific serine/threonine protein kinase</fullName>
        <ecNumber evidence="1">2.7.11.1</ecNumber>
    </recommendedName>
</protein>
<accession>A0A6L6XAE9</accession>
<dbReference type="Gene3D" id="1.10.510.10">
    <property type="entry name" value="Transferase(Phosphotransferase) domain 1"/>
    <property type="match status" value="1"/>
</dbReference>
<dbReference type="InterPro" id="IPR000719">
    <property type="entry name" value="Prot_kinase_dom"/>
</dbReference>
<gene>
    <name evidence="9" type="ORF">GPA10_40075</name>
</gene>
<organism evidence="9 10">
    <name type="scientific">Streptomyces typhae</name>
    <dbReference type="NCBI Taxonomy" id="2681492"/>
    <lineage>
        <taxon>Bacteria</taxon>
        <taxon>Bacillati</taxon>
        <taxon>Actinomycetota</taxon>
        <taxon>Actinomycetes</taxon>
        <taxon>Kitasatosporales</taxon>
        <taxon>Streptomycetaceae</taxon>
        <taxon>Streptomyces</taxon>
    </lineage>
</organism>
<dbReference type="AlphaFoldDB" id="A0A6L6XAE9"/>
<sequence>MTIGRTRRIADRYELSALPMPGGMGLVCEGYDIVLDRPVAIKQIRVEKARTPAELAVLVGRFRREARVTARIEHPGVPAVYDAAIDQSAESPDDAAELYVVMQLIRGMDLRDLVAEQGPLPVEWAVAVAAQICSVLSYAHAVPVVHRDLKPSNIMIDGSGAVKVLDFGVASVFGADTAQLTETGRPVGTRDYMAPEQFLGVGVSPRSDLYGLGCVLHEMLAGRKVLCGTGDAALRHVHGSPEPLRSLRPDVPVELERLVLDLLEKNPDDRPADAHAVHDRLVPHLPSPGTAPRGPSGLADPTRPYRAPLAPKSRLGLRTEPGPARPAPPALSDALVQEGEEKAVRLFEEGRFTQAAHVLDELLDQADPLDPRLAETRRIHAGVLLAGEDFRRALGAFKYLAAEAKNGRDLREYRQHIALCLATLGEHEQALEEYRSLLPEAPDTETIVLRQKIADLLLALHRADEAADLLRSLVSELPPEHPSAVRSRELLKRIQLAGGATG</sequence>
<dbReference type="GO" id="GO:0005524">
    <property type="term" value="F:ATP binding"/>
    <property type="evidence" value="ECO:0007669"/>
    <property type="project" value="UniProtKB-KW"/>
</dbReference>
<dbReference type="SUPFAM" id="SSF48452">
    <property type="entry name" value="TPR-like"/>
    <property type="match status" value="1"/>
</dbReference>
<proteinExistence type="predicted"/>
<reference evidence="9 10" key="1">
    <citation type="submission" date="2019-11" db="EMBL/GenBank/DDBJ databases">
        <title>Streptomyces typhae sp. nov., a novel endophytic actinomycete isolated from the root of cattail pollen (Typha angustifolia L.).</title>
        <authorList>
            <person name="Peng C."/>
        </authorList>
    </citation>
    <scope>NUCLEOTIDE SEQUENCE [LARGE SCALE GENOMIC DNA]</scope>
    <source>
        <strain evidence="10">p1417</strain>
    </source>
</reference>
<dbReference type="InterPro" id="IPR011990">
    <property type="entry name" value="TPR-like_helical_dom_sf"/>
</dbReference>
<dbReference type="SMART" id="SM00220">
    <property type="entry name" value="S_TKc"/>
    <property type="match status" value="1"/>
</dbReference>
<evidence type="ECO:0000256" key="7">
    <source>
        <dbReference type="SAM" id="MobiDB-lite"/>
    </source>
</evidence>
<dbReference type="InterPro" id="IPR008271">
    <property type="entry name" value="Ser/Thr_kinase_AS"/>
</dbReference>
<dbReference type="RefSeq" id="WP_157169720.1">
    <property type="nucleotide sequence ID" value="NZ_WPNZ01000038.1"/>
</dbReference>
<dbReference type="Proteomes" id="UP000483802">
    <property type="component" value="Unassembled WGS sequence"/>
</dbReference>
<evidence type="ECO:0000256" key="6">
    <source>
        <dbReference type="ARBA" id="ARBA00022840"/>
    </source>
</evidence>
<keyword evidence="2" id="KW-0723">Serine/threonine-protein kinase</keyword>
<dbReference type="Pfam" id="PF00069">
    <property type="entry name" value="Pkinase"/>
    <property type="match status" value="1"/>
</dbReference>
<dbReference type="PANTHER" id="PTHR43289">
    <property type="entry name" value="MITOGEN-ACTIVATED PROTEIN KINASE KINASE KINASE 20-RELATED"/>
    <property type="match status" value="1"/>
</dbReference>
<dbReference type="CDD" id="cd14014">
    <property type="entry name" value="STKc_PknB_like"/>
    <property type="match status" value="1"/>
</dbReference>
<dbReference type="GO" id="GO:0004674">
    <property type="term" value="F:protein serine/threonine kinase activity"/>
    <property type="evidence" value="ECO:0007669"/>
    <property type="project" value="UniProtKB-KW"/>
</dbReference>